<evidence type="ECO:0000256" key="2">
    <source>
        <dbReference type="ARBA" id="ARBA00007639"/>
    </source>
</evidence>
<dbReference type="OrthoDB" id="8287616at2"/>
<proteinExistence type="inferred from homology"/>
<dbReference type="EMBL" id="VCQV01000032">
    <property type="protein sequence ID" value="TWP34057.1"/>
    <property type="molecule type" value="Genomic_DNA"/>
</dbReference>
<accession>A0A563DUW8</accession>
<evidence type="ECO:0000256" key="3">
    <source>
        <dbReference type="ARBA" id="ARBA00022729"/>
    </source>
</evidence>
<dbReference type="Gene3D" id="3.40.50.2300">
    <property type="match status" value="2"/>
</dbReference>
<dbReference type="InterPro" id="IPR025997">
    <property type="entry name" value="SBP_2_dom"/>
</dbReference>
<evidence type="ECO:0000256" key="5">
    <source>
        <dbReference type="SAM" id="SignalP"/>
    </source>
</evidence>
<keyword evidence="3 5" id="KW-0732">Signal</keyword>
<dbReference type="InterPro" id="IPR028082">
    <property type="entry name" value="Peripla_BP_I"/>
</dbReference>
<dbReference type="GO" id="GO:0030313">
    <property type="term" value="C:cell envelope"/>
    <property type="evidence" value="ECO:0007669"/>
    <property type="project" value="UniProtKB-SubCell"/>
</dbReference>
<evidence type="ECO:0000256" key="4">
    <source>
        <dbReference type="SAM" id="MobiDB-lite"/>
    </source>
</evidence>
<sequence length="413" mass="43193">MKMSNSMETRLTARRRSRRSGAFLVASAVATTMAVAACSSGSGSPSSGSSGSSGSPASQAGSGSGSAAAGVDLSYVNAQLTKYGKLPTFTAPGPSFDAKKLMAGKTIYSIGVNNSDQFVQVLQNGMKEVAKQVGVNFQVFSNSGSPAQWVRGMQTAVNQKASVIDLLAGIDPSQLHPQIAQAKAAGIPVVVSDAYDVAQKPDPSVAATADVPYAQAGRLMADWTVADTKGKADVLVIGSSDVVSSNFMVKAIQNEFSTRCSTCKVKTIDVTVANWASQTQSQVQAALNADPGINYILPVYDSQSQFIVPAITAAGKTGKVFIATYDGTPFVLKMMQDGNTVRMDVGENLDWVSKAVMDQDMRVAAGLKPVKDTKTPLYIFTKKNVDTAGTPPKNSTGYGTAYLAGYKKLWGLS</sequence>
<evidence type="ECO:0000256" key="1">
    <source>
        <dbReference type="ARBA" id="ARBA00004196"/>
    </source>
</evidence>
<dbReference type="PANTHER" id="PTHR46847:SF1">
    <property type="entry name" value="D-ALLOSE-BINDING PERIPLASMIC PROTEIN-RELATED"/>
    <property type="match status" value="1"/>
</dbReference>
<feature type="signal peptide" evidence="5">
    <location>
        <begin position="1"/>
        <end position="36"/>
    </location>
</feature>
<dbReference type="SUPFAM" id="SSF53822">
    <property type="entry name" value="Periplasmic binding protein-like I"/>
    <property type="match status" value="1"/>
</dbReference>
<dbReference type="Proteomes" id="UP000320244">
    <property type="component" value="Unassembled WGS sequence"/>
</dbReference>
<feature type="domain" description="Periplasmic binding protein" evidence="6">
    <location>
        <begin position="113"/>
        <end position="340"/>
    </location>
</feature>
<comment type="similarity">
    <text evidence="2">Belongs to the bacterial solute-binding protein 2 family.</text>
</comment>
<organism evidence="7 8">
    <name type="scientific">Leekyejoonella antrihumi</name>
    <dbReference type="NCBI Taxonomy" id="1660198"/>
    <lineage>
        <taxon>Bacteria</taxon>
        <taxon>Bacillati</taxon>
        <taxon>Actinomycetota</taxon>
        <taxon>Actinomycetes</taxon>
        <taxon>Micrococcales</taxon>
        <taxon>Dermacoccaceae</taxon>
        <taxon>Leekyejoonella</taxon>
    </lineage>
</organism>
<feature type="region of interest" description="Disordered" evidence="4">
    <location>
        <begin position="40"/>
        <end position="63"/>
    </location>
</feature>
<comment type="caution">
    <text evidence="7">The sequence shown here is derived from an EMBL/GenBank/DDBJ whole genome shotgun (WGS) entry which is preliminary data.</text>
</comment>
<comment type="subcellular location">
    <subcellularLocation>
        <location evidence="1">Cell envelope</location>
    </subcellularLocation>
</comment>
<dbReference type="AlphaFoldDB" id="A0A563DUW8"/>
<dbReference type="GO" id="GO:0030246">
    <property type="term" value="F:carbohydrate binding"/>
    <property type="evidence" value="ECO:0007669"/>
    <property type="project" value="UniProtKB-ARBA"/>
</dbReference>
<dbReference type="PANTHER" id="PTHR46847">
    <property type="entry name" value="D-ALLOSE-BINDING PERIPLASMIC PROTEIN-RELATED"/>
    <property type="match status" value="1"/>
</dbReference>
<reference evidence="7 8" key="1">
    <citation type="submission" date="2019-05" db="EMBL/GenBank/DDBJ databases">
        <authorList>
            <person name="Lee S.D."/>
        </authorList>
    </citation>
    <scope>NUCLEOTIDE SEQUENCE [LARGE SCALE GENOMIC DNA]</scope>
    <source>
        <strain evidence="7 8">C5-26</strain>
    </source>
</reference>
<protein>
    <submittedName>
        <fullName evidence="7">Sugar ABC transporter substrate-binding protein</fullName>
    </submittedName>
</protein>
<feature type="chain" id="PRO_5021868400" evidence="5">
    <location>
        <begin position="37"/>
        <end position="413"/>
    </location>
</feature>
<gene>
    <name evidence="7" type="ORF">FGL98_18995</name>
</gene>
<evidence type="ECO:0000259" key="6">
    <source>
        <dbReference type="Pfam" id="PF13407"/>
    </source>
</evidence>
<evidence type="ECO:0000313" key="8">
    <source>
        <dbReference type="Proteomes" id="UP000320244"/>
    </source>
</evidence>
<evidence type="ECO:0000313" key="7">
    <source>
        <dbReference type="EMBL" id="TWP34057.1"/>
    </source>
</evidence>
<reference evidence="7 8" key="2">
    <citation type="submission" date="2019-08" db="EMBL/GenBank/DDBJ databases">
        <title>Jejuicoccus antrihumi gen. nov., sp. nov., a new member of the family Dermacoccaceae isolated from a cave.</title>
        <authorList>
            <person name="Schumann P."/>
            <person name="Kim I.S."/>
        </authorList>
    </citation>
    <scope>NUCLEOTIDE SEQUENCE [LARGE SCALE GENOMIC DNA]</scope>
    <source>
        <strain evidence="7 8">C5-26</strain>
    </source>
</reference>
<keyword evidence="8" id="KW-1185">Reference proteome</keyword>
<dbReference type="Pfam" id="PF13407">
    <property type="entry name" value="Peripla_BP_4"/>
    <property type="match status" value="1"/>
</dbReference>
<name>A0A563DUW8_9MICO</name>
<dbReference type="CDD" id="cd01536">
    <property type="entry name" value="PBP1_ABC_sugar_binding-like"/>
    <property type="match status" value="1"/>
</dbReference>